<dbReference type="Gene3D" id="3.40.50.620">
    <property type="entry name" value="HUPs"/>
    <property type="match status" value="1"/>
</dbReference>
<dbReference type="PRINTS" id="PR01038">
    <property type="entry name" value="TRNASYNTHARG"/>
</dbReference>
<dbReference type="GO" id="GO:0005524">
    <property type="term" value="F:ATP binding"/>
    <property type="evidence" value="ECO:0007669"/>
    <property type="project" value="UniProtKB-KW"/>
</dbReference>
<dbReference type="InterPro" id="IPR001412">
    <property type="entry name" value="aa-tRNA-synth_I_CS"/>
</dbReference>
<dbReference type="InterPro" id="IPR001278">
    <property type="entry name" value="Arg-tRNA-ligase"/>
</dbReference>
<keyword evidence="3" id="KW-0436">Ligase</keyword>
<dbReference type="SUPFAM" id="SSF47323">
    <property type="entry name" value="Anticodon-binding domain of a subclass of class I aminoacyl-tRNA synthetases"/>
    <property type="match status" value="1"/>
</dbReference>
<evidence type="ECO:0000256" key="6">
    <source>
        <dbReference type="ARBA" id="ARBA00022917"/>
    </source>
</evidence>
<dbReference type="GO" id="GO:0004814">
    <property type="term" value="F:arginine-tRNA ligase activity"/>
    <property type="evidence" value="ECO:0007669"/>
    <property type="project" value="UniProtKB-EC"/>
</dbReference>
<evidence type="ECO:0000256" key="8">
    <source>
        <dbReference type="ARBA" id="ARBA00049339"/>
    </source>
</evidence>
<dbReference type="GO" id="GO:0006420">
    <property type="term" value="P:arginyl-tRNA aminoacylation"/>
    <property type="evidence" value="ECO:0007669"/>
    <property type="project" value="InterPro"/>
</dbReference>
<dbReference type="InterPro" id="IPR035684">
    <property type="entry name" value="ArgRS_core"/>
</dbReference>
<feature type="domain" description="DALR anticodon binding" evidence="9">
    <location>
        <begin position="336"/>
        <end position="449"/>
    </location>
</feature>
<comment type="similarity">
    <text evidence="1">Belongs to the class-I aminoacyl-tRNA synthetase family.</text>
</comment>
<dbReference type="Pfam" id="PF00750">
    <property type="entry name" value="tRNA-synt_1d"/>
    <property type="match status" value="1"/>
</dbReference>
<sequence>TVVIDYSSPNIAKPFHIGHLRSTIIGNCLKNVYQALGYRVVSINYLGDWGKQFGLLVLAFQKWGDKQELKEDPLKYLYKLYVKINRAVEEDPSLNSKARELFKRMERGDNEILEYWHKFRALSIRKYEETYNRLGISFDVYSGESQYNEYMKKITLEIEKKKLWQSSQGAKIIDLQEYNLNVALIKKEDGTTLYLTRDIAAADERYQEYHFDKMLYVVGTDQKLHFEQLFKIMELLGRKWTSCCVHVDFGRVQGMSTRKGKVIFLEDLLDEGQKRALEKMKTNPEKFAQLGDAKLTADICGLSAIIFADLSNKRIKNYQFRWNQVLNFEGDTGLYLQNAHARIAGIMRKSGVKLTDKIDYSLLKEKEAISLIRWLVRYPEIVKLTGEKYEPSFLCTYLLELARYFHKAYHIMRVKGEVSTIAKARMNLFWATKQVLGNGMKLLGMKLLE</sequence>
<dbReference type="InterPro" id="IPR009080">
    <property type="entry name" value="tRNAsynth_Ia_anticodon-bd"/>
</dbReference>
<feature type="non-terminal residue" evidence="10">
    <location>
        <position position="449"/>
    </location>
</feature>
<dbReference type="Pfam" id="PF05746">
    <property type="entry name" value="DALR_1"/>
    <property type="match status" value="1"/>
</dbReference>
<dbReference type="InterPro" id="IPR014729">
    <property type="entry name" value="Rossmann-like_a/b/a_fold"/>
</dbReference>
<dbReference type="CDD" id="cd00671">
    <property type="entry name" value="ArgRS_core"/>
    <property type="match status" value="1"/>
</dbReference>
<dbReference type="SMART" id="SM00836">
    <property type="entry name" value="DALR_1"/>
    <property type="match status" value="1"/>
</dbReference>
<dbReference type="InterPro" id="IPR008909">
    <property type="entry name" value="DALR_anticod-bd"/>
</dbReference>
<dbReference type="NCBIfam" id="TIGR00456">
    <property type="entry name" value="argS"/>
    <property type="match status" value="1"/>
</dbReference>
<evidence type="ECO:0000256" key="4">
    <source>
        <dbReference type="ARBA" id="ARBA00022741"/>
    </source>
</evidence>
<dbReference type="CDD" id="cd07956">
    <property type="entry name" value="Anticodon_Ia_Arg"/>
    <property type="match status" value="1"/>
</dbReference>
<dbReference type="PROSITE" id="PS00178">
    <property type="entry name" value="AA_TRNA_LIGASE_I"/>
    <property type="match status" value="1"/>
</dbReference>
<name>X0U4A0_9ZZZZ</name>
<evidence type="ECO:0000259" key="9">
    <source>
        <dbReference type="SMART" id="SM00836"/>
    </source>
</evidence>
<dbReference type="Gene3D" id="1.10.730.10">
    <property type="entry name" value="Isoleucyl-tRNA Synthetase, Domain 1"/>
    <property type="match status" value="1"/>
</dbReference>
<dbReference type="SUPFAM" id="SSF52374">
    <property type="entry name" value="Nucleotidylyl transferase"/>
    <property type="match status" value="1"/>
</dbReference>
<dbReference type="EC" id="6.1.1.19" evidence="2"/>
<keyword evidence="7" id="KW-0030">Aminoacyl-tRNA synthetase</keyword>
<keyword evidence="5" id="KW-0067">ATP-binding</keyword>
<dbReference type="GO" id="GO:0005739">
    <property type="term" value="C:mitochondrion"/>
    <property type="evidence" value="ECO:0007669"/>
    <property type="project" value="TreeGrafter"/>
</dbReference>
<keyword evidence="6" id="KW-0648">Protein biosynthesis</keyword>
<reference evidence="10" key="1">
    <citation type="journal article" date="2014" name="Front. Microbiol.">
        <title>High frequency of phylogenetically diverse reductive dehalogenase-homologous genes in deep subseafloor sedimentary metagenomes.</title>
        <authorList>
            <person name="Kawai M."/>
            <person name="Futagami T."/>
            <person name="Toyoda A."/>
            <person name="Takaki Y."/>
            <person name="Nishi S."/>
            <person name="Hori S."/>
            <person name="Arai W."/>
            <person name="Tsubouchi T."/>
            <person name="Morono Y."/>
            <person name="Uchiyama I."/>
            <person name="Ito T."/>
            <person name="Fujiyama A."/>
            <person name="Inagaki F."/>
            <person name="Takami H."/>
        </authorList>
    </citation>
    <scope>NUCLEOTIDE SEQUENCE</scope>
    <source>
        <strain evidence="10">Expedition CK06-06</strain>
    </source>
</reference>
<evidence type="ECO:0000256" key="7">
    <source>
        <dbReference type="ARBA" id="ARBA00023146"/>
    </source>
</evidence>
<dbReference type="FunFam" id="1.10.730.10:FF:000006">
    <property type="entry name" value="Arginyl-tRNA synthetase 2, mitochondrial"/>
    <property type="match status" value="1"/>
</dbReference>
<evidence type="ECO:0000256" key="5">
    <source>
        <dbReference type="ARBA" id="ARBA00022840"/>
    </source>
</evidence>
<evidence type="ECO:0000256" key="1">
    <source>
        <dbReference type="ARBA" id="ARBA00005594"/>
    </source>
</evidence>
<dbReference type="PANTHER" id="PTHR11956">
    <property type="entry name" value="ARGINYL-TRNA SYNTHETASE"/>
    <property type="match status" value="1"/>
</dbReference>
<dbReference type="GO" id="GO:0032543">
    <property type="term" value="P:mitochondrial translation"/>
    <property type="evidence" value="ECO:0007669"/>
    <property type="project" value="TreeGrafter"/>
</dbReference>
<evidence type="ECO:0000256" key="2">
    <source>
        <dbReference type="ARBA" id="ARBA00012837"/>
    </source>
</evidence>
<evidence type="ECO:0000313" key="10">
    <source>
        <dbReference type="EMBL" id="GAF83310.1"/>
    </source>
</evidence>
<gene>
    <name evidence="10" type="ORF">S01H1_09344</name>
</gene>
<proteinExistence type="inferred from homology"/>
<comment type="catalytic activity">
    <reaction evidence="8">
        <text>tRNA(Arg) + L-arginine + ATP = L-arginyl-tRNA(Arg) + AMP + diphosphate</text>
        <dbReference type="Rhea" id="RHEA:20301"/>
        <dbReference type="Rhea" id="RHEA-COMP:9658"/>
        <dbReference type="Rhea" id="RHEA-COMP:9673"/>
        <dbReference type="ChEBI" id="CHEBI:30616"/>
        <dbReference type="ChEBI" id="CHEBI:32682"/>
        <dbReference type="ChEBI" id="CHEBI:33019"/>
        <dbReference type="ChEBI" id="CHEBI:78442"/>
        <dbReference type="ChEBI" id="CHEBI:78513"/>
        <dbReference type="ChEBI" id="CHEBI:456215"/>
        <dbReference type="EC" id="6.1.1.19"/>
    </reaction>
</comment>
<keyword evidence="4" id="KW-0547">Nucleotide-binding</keyword>
<dbReference type="FunFam" id="3.40.50.620:FF:000058">
    <property type="entry name" value="Mitochondrial arginyl-tRNA synthetase"/>
    <property type="match status" value="1"/>
</dbReference>
<accession>X0U4A0</accession>
<organism evidence="10">
    <name type="scientific">marine sediment metagenome</name>
    <dbReference type="NCBI Taxonomy" id="412755"/>
    <lineage>
        <taxon>unclassified sequences</taxon>
        <taxon>metagenomes</taxon>
        <taxon>ecological metagenomes</taxon>
    </lineage>
</organism>
<feature type="non-terminal residue" evidence="10">
    <location>
        <position position="1"/>
    </location>
</feature>
<dbReference type="EMBL" id="BARS01004780">
    <property type="protein sequence ID" value="GAF83310.1"/>
    <property type="molecule type" value="Genomic_DNA"/>
</dbReference>
<dbReference type="PANTHER" id="PTHR11956:SF11">
    <property type="entry name" value="ARGININE--TRNA LIGASE, MITOCHONDRIAL-RELATED"/>
    <property type="match status" value="1"/>
</dbReference>
<comment type="caution">
    <text evidence="10">The sequence shown here is derived from an EMBL/GenBank/DDBJ whole genome shotgun (WGS) entry which is preliminary data.</text>
</comment>
<protein>
    <recommendedName>
        <fullName evidence="2">arginine--tRNA ligase</fullName>
        <ecNumber evidence="2">6.1.1.19</ecNumber>
    </recommendedName>
</protein>
<evidence type="ECO:0000256" key="3">
    <source>
        <dbReference type="ARBA" id="ARBA00022598"/>
    </source>
</evidence>
<dbReference type="AlphaFoldDB" id="X0U4A0"/>